<evidence type="ECO:0000313" key="3">
    <source>
        <dbReference type="EMBL" id="SEM23743.1"/>
    </source>
</evidence>
<dbReference type="AlphaFoldDB" id="A0A1H7WQN3"/>
<dbReference type="Proteomes" id="UP000321425">
    <property type="component" value="Unassembled WGS sequence"/>
</dbReference>
<proteinExistence type="predicted"/>
<dbReference type="EMBL" id="BJUX01000019">
    <property type="protein sequence ID" value="GEK89635.1"/>
    <property type="molecule type" value="Genomic_DNA"/>
</dbReference>
<evidence type="ECO:0000313" key="5">
    <source>
        <dbReference type="Proteomes" id="UP000321425"/>
    </source>
</evidence>
<dbReference type="OrthoDB" id="4822551at2"/>
<keyword evidence="1" id="KW-1133">Transmembrane helix</keyword>
<feature type="transmembrane region" description="Helical" evidence="1">
    <location>
        <begin position="96"/>
        <end position="114"/>
    </location>
</feature>
<gene>
    <name evidence="2" type="ORF">APU01nite_16740</name>
    <name evidence="3" type="ORF">SAMN04488100_1382</name>
</gene>
<evidence type="ECO:0008006" key="6">
    <source>
        <dbReference type="Google" id="ProtNLM"/>
    </source>
</evidence>
<feature type="transmembrane region" description="Helical" evidence="1">
    <location>
        <begin position="67"/>
        <end position="84"/>
    </location>
</feature>
<evidence type="ECO:0000313" key="2">
    <source>
        <dbReference type="EMBL" id="GEK89635.1"/>
    </source>
</evidence>
<evidence type="ECO:0000313" key="4">
    <source>
        <dbReference type="Proteomes" id="UP000198548"/>
    </source>
</evidence>
<reference evidence="3 4" key="1">
    <citation type="submission" date="2016-10" db="EMBL/GenBank/DDBJ databases">
        <authorList>
            <person name="de Groot N.N."/>
        </authorList>
    </citation>
    <scope>NUCLEOTIDE SEQUENCE [LARGE SCALE GENOMIC DNA]</scope>
    <source>
        <strain evidence="3 4">DSM 19182</strain>
    </source>
</reference>
<evidence type="ECO:0000256" key="1">
    <source>
        <dbReference type="SAM" id="Phobius"/>
    </source>
</evidence>
<organism evidence="3 4">
    <name type="scientific">Alkalibacterium putridalgicola</name>
    <dbReference type="NCBI Taxonomy" id="426703"/>
    <lineage>
        <taxon>Bacteria</taxon>
        <taxon>Bacillati</taxon>
        <taxon>Bacillota</taxon>
        <taxon>Bacilli</taxon>
        <taxon>Lactobacillales</taxon>
        <taxon>Carnobacteriaceae</taxon>
        <taxon>Alkalibacterium</taxon>
    </lineage>
</organism>
<dbReference type="PROSITE" id="PS51257">
    <property type="entry name" value="PROKAR_LIPOPROTEIN"/>
    <property type="match status" value="1"/>
</dbReference>
<protein>
    <recommendedName>
        <fullName evidence="6">VanZ like family protein</fullName>
    </recommendedName>
</protein>
<dbReference type="RefSeq" id="WP_091489546.1">
    <property type="nucleotide sequence ID" value="NZ_BJUX01000019.1"/>
</dbReference>
<feature type="transmembrane region" description="Helical" evidence="1">
    <location>
        <begin position="12"/>
        <end position="29"/>
    </location>
</feature>
<dbReference type="EMBL" id="FOBL01000038">
    <property type="protein sequence ID" value="SEM23743.1"/>
    <property type="molecule type" value="Genomic_DNA"/>
</dbReference>
<sequence length="135" mass="15395">MVQLWRAFGELVPLFLIIVLVSCITVYFVSKKKNLDFKRVIINILLGLSIIGILLVTVYPRYYGTEIPTIINIVPFIGMYDIMFHSVDITVPIRNLGLNILLFVPFGFFLSLKISSLQKKVMLNVILNCTLSSRQ</sequence>
<keyword evidence="1" id="KW-0472">Membrane</keyword>
<name>A0A1H7WQN3_9LACT</name>
<feature type="transmembrane region" description="Helical" evidence="1">
    <location>
        <begin position="41"/>
        <end position="61"/>
    </location>
</feature>
<dbReference type="Proteomes" id="UP000198548">
    <property type="component" value="Unassembled WGS sequence"/>
</dbReference>
<keyword evidence="1" id="KW-0812">Transmembrane</keyword>
<accession>A0A1H7WQN3</accession>
<keyword evidence="5" id="KW-1185">Reference proteome</keyword>
<reference evidence="2 5" key="2">
    <citation type="submission" date="2019-07" db="EMBL/GenBank/DDBJ databases">
        <title>Whole genome shotgun sequence of Alkalibacterium putridalgicola NBRC 103243.</title>
        <authorList>
            <person name="Hosoyama A."/>
            <person name="Uohara A."/>
            <person name="Ohji S."/>
            <person name="Ichikawa N."/>
        </authorList>
    </citation>
    <scope>NUCLEOTIDE SEQUENCE [LARGE SCALE GENOMIC DNA]</scope>
    <source>
        <strain evidence="2 5">NBRC 103243</strain>
    </source>
</reference>